<evidence type="ECO:0000313" key="19">
    <source>
        <dbReference type="EMBL" id="KCW76178.1"/>
    </source>
</evidence>
<evidence type="ECO:0000256" key="17">
    <source>
        <dbReference type="ARBA" id="ARBA00048679"/>
    </source>
</evidence>
<comment type="catalytic activity">
    <reaction evidence="17">
        <text>L-seryl-[protein] + ATP = O-phospho-L-seryl-[protein] + ADP + H(+)</text>
        <dbReference type="Rhea" id="RHEA:17989"/>
        <dbReference type="Rhea" id="RHEA-COMP:9863"/>
        <dbReference type="Rhea" id="RHEA-COMP:11604"/>
        <dbReference type="ChEBI" id="CHEBI:15378"/>
        <dbReference type="ChEBI" id="CHEBI:29999"/>
        <dbReference type="ChEBI" id="CHEBI:30616"/>
        <dbReference type="ChEBI" id="CHEBI:83421"/>
        <dbReference type="ChEBI" id="CHEBI:456216"/>
        <dbReference type="EC" id="2.7.11.1"/>
    </reaction>
</comment>
<dbReference type="EC" id="2.7.11.1" evidence="2"/>
<keyword evidence="7" id="KW-0732">Signal</keyword>
<keyword evidence="11" id="KW-0067">ATP-binding</keyword>
<comment type="catalytic activity">
    <reaction evidence="16">
        <text>L-threonyl-[protein] + ATP = O-phospho-L-threonyl-[protein] + ADP + H(+)</text>
        <dbReference type="Rhea" id="RHEA:46608"/>
        <dbReference type="Rhea" id="RHEA-COMP:11060"/>
        <dbReference type="Rhea" id="RHEA-COMP:11605"/>
        <dbReference type="ChEBI" id="CHEBI:15378"/>
        <dbReference type="ChEBI" id="CHEBI:30013"/>
        <dbReference type="ChEBI" id="CHEBI:30616"/>
        <dbReference type="ChEBI" id="CHEBI:61977"/>
        <dbReference type="ChEBI" id="CHEBI:456216"/>
        <dbReference type="EC" id="2.7.11.1"/>
    </reaction>
</comment>
<accession>A0A059CCI8</accession>
<sequence>MAIISDSSCNMKSIICNIGRWPPFVTTLPHCAWLGVLCDASGSEVIFSNLNFSLLSSLTLLDFSHNRLAGKIPLQICTLSRLTYLDLSSNSLTSELPPCVQNLTRLQVLNIGVNYISGSIPAKLGNLERLTNLDLKYNLLNGAIPLTIGRLHNLRSLRFSSNNLSGSIPLELGNLAKMNVIDLSFNNFTSPIPSSIGNLTSLTNLSWRGNKLGGSIPPEIGNLTNLTYLYLQENKLGGCIPSQIGNLKSLVELNLHENIIECAIPSEMGDLRDLQQLDLSSNNLVGEIPVELGKLRLLNYLDLRSNPLFGSIPDNLRVVEYCFLFRHATKTEQPKTTEKNGNFLSIWNYDGRIAYEDIIDAREDFDLRYCIETGGYGSVYRARLPNGKVVALKKLHRLEAEDPSFDKSFRNEVKLLTEAFVSDFGTARLLDHDSSSNFTANIAGTYGYIAPELAYTLVVNEKCDVYSFGVVIMETMMGEHPRDIISILLTSSGEDIMLHKILDRRLPFPRENSIVRSIVLIVSLALACLSANPKSRPTMKQVSETFLAQKSPLAQPFHEISLAQLRYMNRSRLEGESTEASSG</sequence>
<evidence type="ECO:0000256" key="2">
    <source>
        <dbReference type="ARBA" id="ARBA00012513"/>
    </source>
</evidence>
<evidence type="ECO:0000256" key="5">
    <source>
        <dbReference type="ARBA" id="ARBA00022679"/>
    </source>
</evidence>
<keyword evidence="15" id="KW-0325">Glycoprotein</keyword>
<keyword evidence="9" id="KW-0547">Nucleotide-binding</keyword>
<dbReference type="GO" id="GO:0009791">
    <property type="term" value="P:post-embryonic development"/>
    <property type="evidence" value="ECO:0007669"/>
    <property type="project" value="UniProtKB-ARBA"/>
</dbReference>
<evidence type="ECO:0000256" key="11">
    <source>
        <dbReference type="ARBA" id="ARBA00022840"/>
    </source>
</evidence>
<dbReference type="InterPro" id="IPR003591">
    <property type="entry name" value="Leu-rich_rpt_typical-subtyp"/>
</dbReference>
<dbReference type="GO" id="GO:0005524">
    <property type="term" value="F:ATP binding"/>
    <property type="evidence" value="ECO:0007669"/>
    <property type="project" value="UniProtKB-KW"/>
</dbReference>
<dbReference type="PRINTS" id="PR00019">
    <property type="entry name" value="LEURICHRPT"/>
</dbReference>
<dbReference type="Gene3D" id="3.80.10.10">
    <property type="entry name" value="Ribonuclease Inhibitor"/>
    <property type="match status" value="3"/>
</dbReference>
<evidence type="ECO:0000256" key="4">
    <source>
        <dbReference type="ARBA" id="ARBA00022614"/>
    </source>
</evidence>
<dbReference type="GO" id="GO:0051707">
    <property type="term" value="P:response to other organism"/>
    <property type="evidence" value="ECO:0007669"/>
    <property type="project" value="UniProtKB-ARBA"/>
</dbReference>
<dbReference type="SUPFAM" id="SSF56112">
    <property type="entry name" value="Protein kinase-like (PK-like)"/>
    <property type="match status" value="1"/>
</dbReference>
<dbReference type="FunFam" id="3.80.10.10:FF:000719">
    <property type="entry name" value="MDIS1-interacting receptor like kinase 2 isoform A"/>
    <property type="match status" value="1"/>
</dbReference>
<dbReference type="InterPro" id="IPR001611">
    <property type="entry name" value="Leu-rich_rpt"/>
</dbReference>
<dbReference type="FunFam" id="3.80.10.10:FF:000453">
    <property type="entry name" value="Leucine-rich receptor-like protein kinase family protein"/>
    <property type="match status" value="1"/>
</dbReference>
<gene>
    <name evidence="19" type="ORF">EUGRSUZ_D00567</name>
</gene>
<dbReference type="GO" id="GO:0038023">
    <property type="term" value="F:signaling receptor activity"/>
    <property type="evidence" value="ECO:0000318"/>
    <property type="project" value="GO_Central"/>
</dbReference>
<keyword evidence="8" id="KW-0677">Repeat</keyword>
<keyword evidence="12" id="KW-1133">Transmembrane helix</keyword>
<dbReference type="PANTHER" id="PTHR48053">
    <property type="entry name" value="LEUCINE RICH REPEAT FAMILY PROTEIN, EXPRESSED"/>
    <property type="match status" value="1"/>
</dbReference>
<evidence type="ECO:0000256" key="9">
    <source>
        <dbReference type="ARBA" id="ARBA00022741"/>
    </source>
</evidence>
<dbReference type="SMART" id="SM00365">
    <property type="entry name" value="LRR_SD22"/>
    <property type="match status" value="4"/>
</dbReference>
<dbReference type="PANTHER" id="PTHR48053:SF126">
    <property type="entry name" value="MDIS1-INTERACTING RECEPTOR LIKE KINASE 2-LIKE ISOFORM X1"/>
    <property type="match status" value="1"/>
</dbReference>
<evidence type="ECO:0000256" key="14">
    <source>
        <dbReference type="ARBA" id="ARBA00023170"/>
    </source>
</evidence>
<dbReference type="AlphaFoldDB" id="A0A059CCI8"/>
<protein>
    <recommendedName>
        <fullName evidence="2">non-specific serine/threonine protein kinase</fullName>
        <ecNumber evidence="2">2.7.11.1</ecNumber>
    </recommendedName>
</protein>
<organism evidence="19">
    <name type="scientific">Eucalyptus grandis</name>
    <name type="common">Flooded gum</name>
    <dbReference type="NCBI Taxonomy" id="71139"/>
    <lineage>
        <taxon>Eukaryota</taxon>
        <taxon>Viridiplantae</taxon>
        <taxon>Streptophyta</taxon>
        <taxon>Embryophyta</taxon>
        <taxon>Tracheophyta</taxon>
        <taxon>Spermatophyta</taxon>
        <taxon>Magnoliopsida</taxon>
        <taxon>eudicotyledons</taxon>
        <taxon>Gunneridae</taxon>
        <taxon>Pentapetalae</taxon>
        <taxon>rosids</taxon>
        <taxon>malvids</taxon>
        <taxon>Myrtales</taxon>
        <taxon>Myrtaceae</taxon>
        <taxon>Myrtoideae</taxon>
        <taxon>Eucalypteae</taxon>
        <taxon>Eucalyptus</taxon>
    </lineage>
</organism>
<keyword evidence="3" id="KW-0723">Serine/threonine-protein kinase</keyword>
<evidence type="ECO:0000256" key="1">
    <source>
        <dbReference type="ARBA" id="ARBA00004479"/>
    </source>
</evidence>
<dbReference type="GO" id="GO:0006952">
    <property type="term" value="P:defense response"/>
    <property type="evidence" value="ECO:0007669"/>
    <property type="project" value="UniProtKB-ARBA"/>
</dbReference>
<dbReference type="PROSITE" id="PS50011">
    <property type="entry name" value="PROTEIN_KINASE_DOM"/>
    <property type="match status" value="1"/>
</dbReference>
<dbReference type="Gramene" id="KCW76178">
    <property type="protein sequence ID" value="KCW76178"/>
    <property type="gene ID" value="EUGRSUZ_D00567"/>
</dbReference>
<evidence type="ECO:0000256" key="8">
    <source>
        <dbReference type="ARBA" id="ARBA00022737"/>
    </source>
</evidence>
<dbReference type="SMART" id="SM00369">
    <property type="entry name" value="LRR_TYP"/>
    <property type="match status" value="5"/>
</dbReference>
<keyword evidence="4" id="KW-0433">Leucine-rich repeat</keyword>
<keyword evidence="13" id="KW-0472">Membrane</keyword>
<keyword evidence="6" id="KW-0812">Transmembrane</keyword>
<evidence type="ECO:0000256" key="16">
    <source>
        <dbReference type="ARBA" id="ARBA00047899"/>
    </source>
</evidence>
<dbReference type="InterPro" id="IPR000719">
    <property type="entry name" value="Prot_kinase_dom"/>
</dbReference>
<dbReference type="Pfam" id="PF00560">
    <property type="entry name" value="LRR_1"/>
    <property type="match status" value="1"/>
</dbReference>
<evidence type="ECO:0000259" key="18">
    <source>
        <dbReference type="PROSITE" id="PS50011"/>
    </source>
</evidence>
<evidence type="ECO:0000256" key="3">
    <source>
        <dbReference type="ARBA" id="ARBA00022527"/>
    </source>
</evidence>
<dbReference type="Pfam" id="PF23598">
    <property type="entry name" value="LRR_14"/>
    <property type="match status" value="2"/>
</dbReference>
<dbReference type="SUPFAM" id="SSF52058">
    <property type="entry name" value="L domain-like"/>
    <property type="match status" value="1"/>
</dbReference>
<keyword evidence="5" id="KW-0808">Transferase</keyword>
<feature type="domain" description="Protein kinase" evidence="18">
    <location>
        <begin position="214"/>
        <end position="547"/>
    </location>
</feature>
<evidence type="ECO:0000256" key="7">
    <source>
        <dbReference type="ARBA" id="ARBA00022729"/>
    </source>
</evidence>
<dbReference type="Gene3D" id="3.30.200.20">
    <property type="entry name" value="Phosphorylase Kinase, domain 1"/>
    <property type="match status" value="1"/>
</dbReference>
<dbReference type="InterPro" id="IPR051716">
    <property type="entry name" value="Plant_RL_S/T_kinase"/>
</dbReference>
<evidence type="ECO:0000256" key="13">
    <source>
        <dbReference type="ARBA" id="ARBA00023136"/>
    </source>
</evidence>
<evidence type="ECO:0000256" key="6">
    <source>
        <dbReference type="ARBA" id="ARBA00022692"/>
    </source>
</evidence>
<keyword evidence="10" id="KW-0418">Kinase</keyword>
<name>A0A059CCI8_EUCGR</name>
<dbReference type="Pfam" id="PF00069">
    <property type="entry name" value="Pkinase"/>
    <property type="match status" value="1"/>
</dbReference>
<dbReference type="GO" id="GO:0004674">
    <property type="term" value="F:protein serine/threonine kinase activity"/>
    <property type="evidence" value="ECO:0007669"/>
    <property type="project" value="UniProtKB-KW"/>
</dbReference>
<dbReference type="GO" id="GO:0009755">
    <property type="term" value="P:hormone-mediated signaling pathway"/>
    <property type="evidence" value="ECO:0000318"/>
    <property type="project" value="GO_Central"/>
</dbReference>
<dbReference type="InterPro" id="IPR055414">
    <property type="entry name" value="LRR_R13L4/SHOC2-like"/>
</dbReference>
<dbReference type="InParanoid" id="A0A059CCI8"/>
<reference evidence="19" key="1">
    <citation type="submission" date="2013-07" db="EMBL/GenBank/DDBJ databases">
        <title>The genome of Eucalyptus grandis.</title>
        <authorList>
            <person name="Schmutz J."/>
            <person name="Hayes R."/>
            <person name="Myburg A."/>
            <person name="Tuskan G."/>
            <person name="Grattapaglia D."/>
            <person name="Rokhsar D.S."/>
        </authorList>
    </citation>
    <scope>NUCLEOTIDE SEQUENCE</scope>
    <source>
        <tissue evidence="19">Leaf extractions</tissue>
    </source>
</reference>
<dbReference type="InterPro" id="IPR032675">
    <property type="entry name" value="LRR_dom_sf"/>
</dbReference>
<proteinExistence type="predicted"/>
<dbReference type="GO" id="GO:0005886">
    <property type="term" value="C:plasma membrane"/>
    <property type="evidence" value="ECO:0000318"/>
    <property type="project" value="GO_Central"/>
</dbReference>
<evidence type="ECO:0000256" key="12">
    <source>
        <dbReference type="ARBA" id="ARBA00022989"/>
    </source>
</evidence>
<evidence type="ECO:0000256" key="10">
    <source>
        <dbReference type="ARBA" id="ARBA00022777"/>
    </source>
</evidence>
<comment type="subcellular location">
    <subcellularLocation>
        <location evidence="1">Membrane</location>
        <topology evidence="1">Single-pass type I membrane protein</topology>
    </subcellularLocation>
</comment>
<evidence type="ECO:0000256" key="15">
    <source>
        <dbReference type="ARBA" id="ARBA00023180"/>
    </source>
</evidence>
<dbReference type="InterPro" id="IPR011009">
    <property type="entry name" value="Kinase-like_dom_sf"/>
</dbReference>
<dbReference type="EMBL" id="KK198756">
    <property type="protein sequence ID" value="KCW76178.1"/>
    <property type="molecule type" value="Genomic_DNA"/>
</dbReference>
<dbReference type="Gene3D" id="1.10.510.10">
    <property type="entry name" value="Transferase(Phosphotransferase) domain 1"/>
    <property type="match status" value="1"/>
</dbReference>
<keyword evidence="14" id="KW-0675">Receptor</keyword>
<dbReference type="OMA" id="ECAIPSE"/>